<gene>
    <name evidence="2" type="ORF">J3Q64DRAFT_1432055</name>
</gene>
<protein>
    <submittedName>
        <fullName evidence="2">Uncharacterized protein</fullName>
    </submittedName>
</protein>
<reference evidence="2 3" key="1">
    <citation type="submission" date="2024-04" db="EMBL/GenBank/DDBJ databases">
        <title>Symmetric and asymmetric DNA N6-adenine methylation regulates different biological responses in Mucorales.</title>
        <authorList>
            <consortium name="Lawrence Berkeley National Laboratory"/>
            <person name="Lax C."/>
            <person name="Mondo S.J."/>
            <person name="Osorio-Concepcion M."/>
            <person name="Muszewska A."/>
            <person name="Corrochano-Luque M."/>
            <person name="Gutierrez G."/>
            <person name="Riley R."/>
            <person name="Lipzen A."/>
            <person name="Guo J."/>
            <person name="Hundley H."/>
            <person name="Amirebrahimi M."/>
            <person name="Ng V."/>
            <person name="Lorenzo-Gutierrez D."/>
            <person name="Binder U."/>
            <person name="Yang J."/>
            <person name="Song Y."/>
            <person name="Canovas D."/>
            <person name="Navarro E."/>
            <person name="Freitag M."/>
            <person name="Gabaldon T."/>
            <person name="Grigoriev I.V."/>
            <person name="Corrochano L.M."/>
            <person name="Nicolas F.E."/>
            <person name="Garre V."/>
        </authorList>
    </citation>
    <scope>NUCLEOTIDE SEQUENCE [LARGE SCALE GENOMIC DNA]</scope>
    <source>
        <strain evidence="2 3">L51</strain>
    </source>
</reference>
<feature type="compositionally biased region" description="Acidic residues" evidence="1">
    <location>
        <begin position="1"/>
        <end position="11"/>
    </location>
</feature>
<dbReference type="EMBL" id="JBCLYO010000005">
    <property type="protein sequence ID" value="KAL0088717.1"/>
    <property type="molecule type" value="Genomic_DNA"/>
</dbReference>
<feature type="compositionally biased region" description="Low complexity" evidence="1">
    <location>
        <begin position="187"/>
        <end position="197"/>
    </location>
</feature>
<evidence type="ECO:0000313" key="2">
    <source>
        <dbReference type="EMBL" id="KAL0088717.1"/>
    </source>
</evidence>
<feature type="region of interest" description="Disordered" evidence="1">
    <location>
        <begin position="180"/>
        <end position="200"/>
    </location>
</feature>
<name>A0ABR3B390_PHYBL</name>
<comment type="caution">
    <text evidence="2">The sequence shown here is derived from an EMBL/GenBank/DDBJ whole genome shotgun (WGS) entry which is preliminary data.</text>
</comment>
<dbReference type="Proteomes" id="UP001448207">
    <property type="component" value="Unassembled WGS sequence"/>
</dbReference>
<proteinExistence type="predicted"/>
<sequence length="232" mass="25645">MLLTSSDEDEFYDAKEVSSPQLSRTRETKRHPSTKSRGSASVATLSTEIQSPLNTKNGDLSVSSLTLDSARKSDSQVALGDSYNSLDPLSAHIVRRASQKLPLKLLSKEKSCHNNYDSYNAYDVSESLGNNADGRKDESRKLYNASLEDHSSTQKKKIAKDILSRLGIFNCRKAHKNQEQDEESECISESSSSSCASEPRESLESSRSSFFSQSNNSYILPPHNASYVKVCC</sequence>
<feature type="region of interest" description="Disordered" evidence="1">
    <location>
        <begin position="1"/>
        <end position="60"/>
    </location>
</feature>
<evidence type="ECO:0000313" key="3">
    <source>
        <dbReference type="Proteomes" id="UP001448207"/>
    </source>
</evidence>
<organism evidence="2 3">
    <name type="scientific">Phycomyces blakesleeanus</name>
    <dbReference type="NCBI Taxonomy" id="4837"/>
    <lineage>
        <taxon>Eukaryota</taxon>
        <taxon>Fungi</taxon>
        <taxon>Fungi incertae sedis</taxon>
        <taxon>Mucoromycota</taxon>
        <taxon>Mucoromycotina</taxon>
        <taxon>Mucoromycetes</taxon>
        <taxon>Mucorales</taxon>
        <taxon>Phycomycetaceae</taxon>
        <taxon>Phycomyces</taxon>
    </lineage>
</organism>
<accession>A0ABR3B390</accession>
<feature type="compositionally biased region" description="Polar residues" evidence="1">
    <location>
        <begin position="35"/>
        <end position="60"/>
    </location>
</feature>
<evidence type="ECO:0000256" key="1">
    <source>
        <dbReference type="SAM" id="MobiDB-lite"/>
    </source>
</evidence>
<keyword evidence="3" id="KW-1185">Reference proteome</keyword>